<organism evidence="2 3">
    <name type="scientific">Hamadaea flava</name>
    <dbReference type="NCBI Taxonomy" id="1742688"/>
    <lineage>
        <taxon>Bacteria</taxon>
        <taxon>Bacillati</taxon>
        <taxon>Actinomycetota</taxon>
        <taxon>Actinomycetes</taxon>
        <taxon>Micromonosporales</taxon>
        <taxon>Micromonosporaceae</taxon>
        <taxon>Hamadaea</taxon>
    </lineage>
</organism>
<evidence type="ECO:0000313" key="2">
    <source>
        <dbReference type="EMBL" id="MFC4134273.1"/>
    </source>
</evidence>
<keyword evidence="2" id="KW-0808">Transferase</keyword>
<dbReference type="Proteomes" id="UP001595816">
    <property type="component" value="Unassembled WGS sequence"/>
</dbReference>
<evidence type="ECO:0000259" key="1">
    <source>
        <dbReference type="PROSITE" id="PS51186"/>
    </source>
</evidence>
<gene>
    <name evidence="2" type="ORF">ACFOZ4_26995</name>
</gene>
<dbReference type="EC" id="2.3.1.-" evidence="2"/>
<dbReference type="RefSeq" id="WP_253763885.1">
    <property type="nucleotide sequence ID" value="NZ_JAMZDZ010000001.1"/>
</dbReference>
<dbReference type="GO" id="GO:0016746">
    <property type="term" value="F:acyltransferase activity"/>
    <property type="evidence" value="ECO:0007669"/>
    <property type="project" value="UniProtKB-KW"/>
</dbReference>
<keyword evidence="3" id="KW-1185">Reference proteome</keyword>
<dbReference type="PROSITE" id="PS51186">
    <property type="entry name" value="GNAT"/>
    <property type="match status" value="1"/>
</dbReference>
<feature type="domain" description="N-acetyltransferase" evidence="1">
    <location>
        <begin position="1"/>
        <end position="177"/>
    </location>
</feature>
<dbReference type="InterPro" id="IPR016181">
    <property type="entry name" value="Acyl_CoA_acyltransferase"/>
</dbReference>
<sequence>MRLIAWTPEDLQRRLSEVIEVYGEAMGHSGADLQARAGRFAAHVRRPDVRGVATLTTDGQLLGFGYGYPGGPGQWWHDQVSSALDADQRKLWMTDPFEIVELHVRPAAQGHGIGAQQLSALLKMATGETALLSTPEADEQKSRAWRLYRRFGFSDVLRHFLFPGDFRPFAVLGRPLPLD</sequence>
<reference evidence="3" key="1">
    <citation type="journal article" date="2019" name="Int. J. Syst. Evol. Microbiol.">
        <title>The Global Catalogue of Microorganisms (GCM) 10K type strain sequencing project: providing services to taxonomists for standard genome sequencing and annotation.</title>
        <authorList>
            <consortium name="The Broad Institute Genomics Platform"/>
            <consortium name="The Broad Institute Genome Sequencing Center for Infectious Disease"/>
            <person name="Wu L."/>
            <person name="Ma J."/>
        </authorList>
    </citation>
    <scope>NUCLEOTIDE SEQUENCE [LARGE SCALE GENOMIC DNA]</scope>
    <source>
        <strain evidence="3">CGMCC 4.7289</strain>
    </source>
</reference>
<name>A0ABV8LV09_9ACTN</name>
<evidence type="ECO:0000313" key="3">
    <source>
        <dbReference type="Proteomes" id="UP001595816"/>
    </source>
</evidence>
<protein>
    <submittedName>
        <fullName evidence="2">GNAT family N-acetyltransferase</fullName>
        <ecNumber evidence="2">2.3.1.-</ecNumber>
    </submittedName>
</protein>
<proteinExistence type="predicted"/>
<dbReference type="InterPro" id="IPR000182">
    <property type="entry name" value="GNAT_dom"/>
</dbReference>
<dbReference type="Gene3D" id="3.40.630.30">
    <property type="match status" value="1"/>
</dbReference>
<dbReference type="EMBL" id="JBHSAY010000015">
    <property type="protein sequence ID" value="MFC4134273.1"/>
    <property type="molecule type" value="Genomic_DNA"/>
</dbReference>
<dbReference type="SUPFAM" id="SSF55729">
    <property type="entry name" value="Acyl-CoA N-acyltransferases (Nat)"/>
    <property type="match status" value="1"/>
</dbReference>
<accession>A0ABV8LV09</accession>
<dbReference type="Pfam" id="PF00583">
    <property type="entry name" value="Acetyltransf_1"/>
    <property type="match status" value="1"/>
</dbReference>
<keyword evidence="2" id="KW-0012">Acyltransferase</keyword>
<comment type="caution">
    <text evidence="2">The sequence shown here is derived from an EMBL/GenBank/DDBJ whole genome shotgun (WGS) entry which is preliminary data.</text>
</comment>